<keyword evidence="1" id="KW-0472">Membrane</keyword>
<accession>A0A8J2WCM5</accession>
<sequence>MPIDQFLLPLPSAIVTPSDYKSQIMRRLHEAFQLVKINLVQAREQQKIQYDKRVKIAEFDVGDKVLLYMRTPIIGVSKKLIPRFVGPYRILKMCNNSTVEIQQCSNKQTQLVHVNRIKPLYESMIWKDEPGVDFLDIRVNREADQIVNDNLTTLATPVLCDEIVPQPQHISESETVLPRKKLFVLILALPQSCLISFAILSFLVKLHAFNITTCDCKGSLQTGFLKFTSNDCDFSMSPLPPVPVYYDVYSTLPKITRFVGHTCTMWREERTT</sequence>
<evidence type="ECO:0000256" key="1">
    <source>
        <dbReference type="SAM" id="Phobius"/>
    </source>
</evidence>
<keyword evidence="1" id="KW-1133">Transmembrane helix</keyword>
<dbReference type="AlphaFoldDB" id="A0A8J2WCM5"/>
<reference evidence="3" key="1">
    <citation type="submission" date="2021-11" db="EMBL/GenBank/DDBJ databases">
        <authorList>
            <person name="Schell T."/>
        </authorList>
    </citation>
    <scope>NUCLEOTIDE SEQUENCE</scope>
    <source>
        <strain evidence="3">M5</strain>
    </source>
</reference>
<feature type="transmembrane region" description="Helical" evidence="1">
    <location>
        <begin position="182"/>
        <end position="204"/>
    </location>
</feature>
<keyword evidence="4" id="KW-1185">Reference proteome</keyword>
<evidence type="ECO:0000313" key="4">
    <source>
        <dbReference type="Proteomes" id="UP000789390"/>
    </source>
</evidence>
<keyword evidence="1" id="KW-0812">Transmembrane</keyword>
<dbReference type="OrthoDB" id="6363960at2759"/>
<protein>
    <recommendedName>
        <fullName evidence="2">Integrase p58-like C-terminal domain-containing protein</fullName>
    </recommendedName>
</protein>
<name>A0A8J2WCM5_9CRUS</name>
<dbReference type="InterPro" id="IPR054465">
    <property type="entry name" value="Integrase_p58-like_C"/>
</dbReference>
<proteinExistence type="predicted"/>
<comment type="caution">
    <text evidence="3">The sequence shown here is derived from an EMBL/GenBank/DDBJ whole genome shotgun (WGS) entry which is preliminary data.</text>
</comment>
<evidence type="ECO:0000313" key="3">
    <source>
        <dbReference type="EMBL" id="CAH0101698.1"/>
    </source>
</evidence>
<evidence type="ECO:0000259" key="2">
    <source>
        <dbReference type="Pfam" id="PF22938"/>
    </source>
</evidence>
<dbReference type="Pfam" id="PF22938">
    <property type="entry name" value="Integrase_p58_C"/>
    <property type="match status" value="1"/>
</dbReference>
<feature type="domain" description="Integrase p58-like C-terminal" evidence="2">
    <location>
        <begin position="86"/>
        <end position="119"/>
    </location>
</feature>
<organism evidence="3 4">
    <name type="scientific">Daphnia galeata</name>
    <dbReference type="NCBI Taxonomy" id="27404"/>
    <lineage>
        <taxon>Eukaryota</taxon>
        <taxon>Metazoa</taxon>
        <taxon>Ecdysozoa</taxon>
        <taxon>Arthropoda</taxon>
        <taxon>Crustacea</taxon>
        <taxon>Branchiopoda</taxon>
        <taxon>Diplostraca</taxon>
        <taxon>Cladocera</taxon>
        <taxon>Anomopoda</taxon>
        <taxon>Daphniidae</taxon>
        <taxon>Daphnia</taxon>
    </lineage>
</organism>
<gene>
    <name evidence="3" type="ORF">DGAL_LOCUS4037</name>
</gene>
<dbReference type="EMBL" id="CAKKLH010000065">
    <property type="protein sequence ID" value="CAH0101698.1"/>
    <property type="molecule type" value="Genomic_DNA"/>
</dbReference>
<dbReference type="Proteomes" id="UP000789390">
    <property type="component" value="Unassembled WGS sequence"/>
</dbReference>